<dbReference type="EMBL" id="JANEYF010005625">
    <property type="protein sequence ID" value="KAJ8927523.1"/>
    <property type="molecule type" value="Genomic_DNA"/>
</dbReference>
<accession>A0AAV8WM85</accession>
<sequence length="156" mass="18199">MEKINKKLMDVSDSLKLLDKTVSSNTKAISELTDKFDLLEQYFKKNFLRFLGIAENNDEDLVEIIVSLINNTLKVPCANQDIDYTFRVSKLTQADNTRAVLVNFVSNIKRTQVFNSRKLLKGTNLSVYEDLTRKRYDLLKEAKKRIWHGPQMVKYF</sequence>
<comment type="caution">
    <text evidence="1">The sequence shown here is derived from an EMBL/GenBank/DDBJ whole genome shotgun (WGS) entry which is preliminary data.</text>
</comment>
<evidence type="ECO:0000313" key="2">
    <source>
        <dbReference type="Proteomes" id="UP001162156"/>
    </source>
</evidence>
<name>A0AAV8WM85_9CUCU</name>
<gene>
    <name evidence="1" type="ORF">NQ314_020025</name>
</gene>
<evidence type="ECO:0000313" key="1">
    <source>
        <dbReference type="EMBL" id="KAJ8927523.1"/>
    </source>
</evidence>
<dbReference type="Proteomes" id="UP001162156">
    <property type="component" value="Unassembled WGS sequence"/>
</dbReference>
<protein>
    <submittedName>
        <fullName evidence="1">Uncharacterized protein</fullName>
    </submittedName>
</protein>
<keyword evidence="2" id="KW-1185">Reference proteome</keyword>
<organism evidence="1 2">
    <name type="scientific">Rhamnusium bicolor</name>
    <dbReference type="NCBI Taxonomy" id="1586634"/>
    <lineage>
        <taxon>Eukaryota</taxon>
        <taxon>Metazoa</taxon>
        <taxon>Ecdysozoa</taxon>
        <taxon>Arthropoda</taxon>
        <taxon>Hexapoda</taxon>
        <taxon>Insecta</taxon>
        <taxon>Pterygota</taxon>
        <taxon>Neoptera</taxon>
        <taxon>Endopterygota</taxon>
        <taxon>Coleoptera</taxon>
        <taxon>Polyphaga</taxon>
        <taxon>Cucujiformia</taxon>
        <taxon>Chrysomeloidea</taxon>
        <taxon>Cerambycidae</taxon>
        <taxon>Lepturinae</taxon>
        <taxon>Rhagiini</taxon>
        <taxon>Rhamnusium</taxon>
    </lineage>
</organism>
<dbReference type="AlphaFoldDB" id="A0AAV8WM85"/>
<reference evidence="1" key="1">
    <citation type="journal article" date="2023" name="Insect Mol. Biol.">
        <title>Genome sequencing provides insights into the evolution of gene families encoding plant cell wall-degrading enzymes in longhorned beetles.</title>
        <authorList>
            <person name="Shin N.R."/>
            <person name="Okamura Y."/>
            <person name="Kirsch R."/>
            <person name="Pauchet Y."/>
        </authorList>
    </citation>
    <scope>NUCLEOTIDE SEQUENCE</scope>
    <source>
        <strain evidence="1">RBIC_L_NR</strain>
    </source>
</reference>
<proteinExistence type="predicted"/>